<dbReference type="OMA" id="QTHQRFF"/>
<organism evidence="1 2">
    <name type="scientific">Coccidioides immitis (strain RS)</name>
    <name type="common">Valley fever fungus</name>
    <dbReference type="NCBI Taxonomy" id="246410"/>
    <lineage>
        <taxon>Eukaryota</taxon>
        <taxon>Fungi</taxon>
        <taxon>Dikarya</taxon>
        <taxon>Ascomycota</taxon>
        <taxon>Pezizomycotina</taxon>
        <taxon>Eurotiomycetes</taxon>
        <taxon>Eurotiomycetidae</taxon>
        <taxon>Onygenales</taxon>
        <taxon>Onygenaceae</taxon>
        <taxon>Coccidioides</taxon>
    </lineage>
</organism>
<dbReference type="KEGG" id="cim:CIMG_00902"/>
<dbReference type="RefSeq" id="XP_001247131.1">
    <property type="nucleotide sequence ID" value="XM_001247130.1"/>
</dbReference>
<reference evidence="2" key="2">
    <citation type="journal article" date="2010" name="Genome Res.">
        <title>Population genomic sequencing of Coccidioides fungi reveals recent hybridization and transposon control.</title>
        <authorList>
            <person name="Neafsey D.E."/>
            <person name="Barker B.M."/>
            <person name="Sharpton T.J."/>
            <person name="Stajich J.E."/>
            <person name="Park D.J."/>
            <person name="Whiston E."/>
            <person name="Hung C.-Y."/>
            <person name="McMahan C."/>
            <person name="White J."/>
            <person name="Sykes S."/>
            <person name="Heiman D."/>
            <person name="Young S."/>
            <person name="Zeng Q."/>
            <person name="Abouelleil A."/>
            <person name="Aftuck L."/>
            <person name="Bessette D."/>
            <person name="Brown A."/>
            <person name="FitzGerald M."/>
            <person name="Lui A."/>
            <person name="Macdonald J.P."/>
            <person name="Priest M."/>
            <person name="Orbach M.J."/>
            <person name="Galgiani J.N."/>
            <person name="Kirkland T.N."/>
            <person name="Cole G.T."/>
            <person name="Birren B.W."/>
            <person name="Henn M.R."/>
            <person name="Taylor J.W."/>
            <person name="Rounsley S.D."/>
        </authorList>
    </citation>
    <scope>GENOME REANNOTATION</scope>
    <source>
        <strain evidence="2">RS</strain>
    </source>
</reference>
<protein>
    <submittedName>
        <fullName evidence="1">Uncharacterized protein</fullName>
    </submittedName>
</protein>
<evidence type="ECO:0000313" key="2">
    <source>
        <dbReference type="Proteomes" id="UP000001261"/>
    </source>
</evidence>
<dbReference type="OrthoDB" id="4175694at2759"/>
<name>A0A0E1S4N5_COCIM</name>
<accession>A0A0E1S4N5</accession>
<keyword evidence="2" id="KW-1185">Reference proteome</keyword>
<dbReference type="EMBL" id="GG704911">
    <property type="protein sequence ID" value="EAS35548.1"/>
    <property type="molecule type" value="Genomic_DNA"/>
</dbReference>
<dbReference type="Proteomes" id="UP000001261">
    <property type="component" value="Unassembled WGS sequence"/>
</dbReference>
<proteinExistence type="predicted"/>
<sequence length="268" mass="30388">MFVKYSVTNQPTMYSVVTNPTKEHLDHVIPSRTGALRRFLSAAGVRHSFVGNFVVRTLGYPLVRSVPSRNCRRVENARSILVVSHGYQEFPQTLEGLFDKRATKESTTGCPGYRFLPKDAKKWATGTIIMPPSFWRLDLSPDSGKENTVTIPNTRRFPQKLIYLKAIIDTVADRYEVRGLNEHVVSSFPSEDHLFLDLFYNVRLHSTRKKVCDERRWIRAGVISPEAARALIPRKDLKPEARRAKYKAVANIPTLDASSSTESRSNAP</sequence>
<dbReference type="InParanoid" id="A0A0E1S4N5"/>
<dbReference type="VEuPathDB" id="FungiDB:CIMG_00902"/>
<evidence type="ECO:0000313" key="1">
    <source>
        <dbReference type="EMBL" id="EAS35548.1"/>
    </source>
</evidence>
<dbReference type="AlphaFoldDB" id="A0A0E1S4N5"/>
<gene>
    <name evidence="1" type="ORF">CIMG_00902</name>
</gene>
<dbReference type="GeneID" id="4567445"/>
<reference evidence="2" key="1">
    <citation type="journal article" date="2009" name="Genome Res.">
        <title>Comparative genomic analyses of the human fungal pathogens Coccidioides and their relatives.</title>
        <authorList>
            <person name="Sharpton T.J."/>
            <person name="Stajich J.E."/>
            <person name="Rounsley S.D."/>
            <person name="Gardner M.J."/>
            <person name="Wortman J.R."/>
            <person name="Jordar V.S."/>
            <person name="Maiti R."/>
            <person name="Kodira C.D."/>
            <person name="Neafsey D.E."/>
            <person name="Zeng Q."/>
            <person name="Hung C.-Y."/>
            <person name="McMahan C."/>
            <person name="Muszewska A."/>
            <person name="Grynberg M."/>
            <person name="Mandel M.A."/>
            <person name="Kellner E.M."/>
            <person name="Barker B.M."/>
            <person name="Galgiani J.N."/>
            <person name="Orbach M.J."/>
            <person name="Kirkland T.N."/>
            <person name="Cole G.T."/>
            <person name="Henn M.R."/>
            <person name="Birren B.W."/>
            <person name="Taylor J.W."/>
        </authorList>
    </citation>
    <scope>NUCLEOTIDE SEQUENCE [LARGE SCALE GENOMIC DNA]</scope>
    <source>
        <strain evidence="2">RS</strain>
    </source>
</reference>